<sequence>MQKVRKNHMAVAGKALRRRVSVMPVRWLLAVLFLPLLVAACSRAPAEQRLHEAMAGLQSAIEAREVRVAMGYVDEDFIGSGSLDREGARNLLRAMVLRHQSLGLTLGPAEIELFEGRAAVRFTAVATGGQGALLPQSARVWQVETAWRDHGSDWRLISAHWD</sequence>
<proteinExistence type="predicted"/>
<dbReference type="OrthoDB" id="5801455at2"/>
<dbReference type="RefSeq" id="WP_091238786.1">
    <property type="nucleotide sequence ID" value="NZ_FNAG01000001.1"/>
</dbReference>
<dbReference type="SUPFAM" id="SSF54427">
    <property type="entry name" value="NTF2-like"/>
    <property type="match status" value="1"/>
</dbReference>
<keyword evidence="2" id="KW-1185">Reference proteome</keyword>
<reference evidence="1 2" key="1">
    <citation type="submission" date="2016-10" db="EMBL/GenBank/DDBJ databases">
        <authorList>
            <person name="de Groot N.N."/>
        </authorList>
    </citation>
    <scope>NUCLEOTIDE SEQUENCE [LARGE SCALE GENOMIC DNA]</scope>
    <source>
        <strain evidence="1 2">DSM 16957</strain>
    </source>
</reference>
<accession>A0A1G6STW6</accession>
<dbReference type="Proteomes" id="UP000199603">
    <property type="component" value="Unassembled WGS sequence"/>
</dbReference>
<dbReference type="InterPro" id="IPR032710">
    <property type="entry name" value="NTF2-like_dom_sf"/>
</dbReference>
<evidence type="ECO:0000313" key="2">
    <source>
        <dbReference type="Proteomes" id="UP000199603"/>
    </source>
</evidence>
<name>A0A1G6STW6_9GAMM</name>
<protein>
    <recommendedName>
        <fullName evidence="3">DUF4440 domain-containing protein</fullName>
    </recommendedName>
</protein>
<dbReference type="EMBL" id="FNAG01000001">
    <property type="protein sequence ID" value="SDD19716.1"/>
    <property type="molecule type" value="Genomic_DNA"/>
</dbReference>
<gene>
    <name evidence="1" type="ORF">SAMN04488509_101665</name>
</gene>
<evidence type="ECO:0008006" key="3">
    <source>
        <dbReference type="Google" id="ProtNLM"/>
    </source>
</evidence>
<evidence type="ECO:0000313" key="1">
    <source>
        <dbReference type="EMBL" id="SDD19716.1"/>
    </source>
</evidence>
<organism evidence="1 2">
    <name type="scientific">Aquimonas voraii</name>
    <dbReference type="NCBI Taxonomy" id="265719"/>
    <lineage>
        <taxon>Bacteria</taxon>
        <taxon>Pseudomonadati</taxon>
        <taxon>Pseudomonadota</taxon>
        <taxon>Gammaproteobacteria</taxon>
        <taxon>Lysobacterales</taxon>
        <taxon>Lysobacteraceae</taxon>
        <taxon>Aquimonas</taxon>
    </lineage>
</organism>
<dbReference type="AlphaFoldDB" id="A0A1G6STW6"/>